<dbReference type="RefSeq" id="WP_072410694.1">
    <property type="nucleotide sequence ID" value="NZ_FPKW01000010.1"/>
</dbReference>
<keyword evidence="1" id="KW-0732">Signal</keyword>
<evidence type="ECO:0000256" key="1">
    <source>
        <dbReference type="SAM" id="SignalP"/>
    </source>
</evidence>
<dbReference type="STRING" id="1612149.SAMN05216324_11070"/>
<evidence type="ECO:0000313" key="2">
    <source>
        <dbReference type="EMBL" id="SFZ95501.1"/>
    </source>
</evidence>
<accession>A0A1K2IST7</accession>
<name>A0A1K2IST7_9FLAO</name>
<dbReference type="AlphaFoldDB" id="A0A1K2IST7"/>
<feature type="chain" id="PRO_5012159493" description="Outer membrane protein beta-barrel domain-containing protein" evidence="1">
    <location>
        <begin position="20"/>
        <end position="221"/>
    </location>
</feature>
<organism evidence="2 3">
    <name type="scientific">Chryseobacterium limigenitum</name>
    <dbReference type="NCBI Taxonomy" id="1612149"/>
    <lineage>
        <taxon>Bacteria</taxon>
        <taxon>Pseudomonadati</taxon>
        <taxon>Bacteroidota</taxon>
        <taxon>Flavobacteriia</taxon>
        <taxon>Flavobacteriales</taxon>
        <taxon>Weeksellaceae</taxon>
        <taxon>Chryseobacterium group</taxon>
        <taxon>Chryseobacterium</taxon>
    </lineage>
</organism>
<dbReference type="InterPro" id="IPR036709">
    <property type="entry name" value="Autotransporte_beta_dom_sf"/>
</dbReference>
<gene>
    <name evidence="2" type="ORF">SAMN05216324_11070</name>
</gene>
<feature type="signal peptide" evidence="1">
    <location>
        <begin position="1"/>
        <end position="19"/>
    </location>
</feature>
<dbReference type="SUPFAM" id="SSF103515">
    <property type="entry name" value="Autotransporter"/>
    <property type="match status" value="1"/>
</dbReference>
<reference evidence="3" key="1">
    <citation type="submission" date="2016-10" db="EMBL/GenBank/DDBJ databases">
        <authorList>
            <person name="Varghese N."/>
            <person name="Submissions S."/>
        </authorList>
    </citation>
    <scope>NUCLEOTIDE SEQUENCE [LARGE SCALE GENOMIC DNA]</scope>
    <source>
        <strain evidence="3">SUR2</strain>
    </source>
</reference>
<protein>
    <recommendedName>
        <fullName evidence="4">Outer membrane protein beta-barrel domain-containing protein</fullName>
    </recommendedName>
</protein>
<evidence type="ECO:0008006" key="4">
    <source>
        <dbReference type="Google" id="ProtNLM"/>
    </source>
</evidence>
<evidence type="ECO:0000313" key="3">
    <source>
        <dbReference type="Proteomes" id="UP000182034"/>
    </source>
</evidence>
<proteinExistence type="predicted"/>
<sequence length="221" mass="24148">MLKKLIFLGAFSISLFSFAQQTEQKQPKISIIPSVGYAWRTAKTTPGLTKTEKDYVDGLKSGVNFDISAYYHLKNIVAIGLKFSNYSASSDGFLLGYDISGMPVSASVTTKDNITFFGPALMISNFSEATRHKMFIDMGLGVISYTTKTGNVKGTGSNLGAEINFAYQYQISKNFLIGPKVGLTAGTLNKMKFNGQTFEFGEDQKEGLHRVSLSAAATFRF</sequence>
<dbReference type="Proteomes" id="UP000182034">
    <property type="component" value="Unassembled WGS sequence"/>
</dbReference>
<keyword evidence="3" id="KW-1185">Reference proteome</keyword>
<dbReference type="OrthoDB" id="1270423at2"/>
<dbReference type="EMBL" id="FPKW01000010">
    <property type="protein sequence ID" value="SFZ95501.1"/>
    <property type="molecule type" value="Genomic_DNA"/>
</dbReference>